<protein>
    <recommendedName>
        <fullName evidence="4">COMM domain-containing protein</fullName>
    </recommendedName>
</protein>
<dbReference type="EMBL" id="JH598013">
    <property type="status" value="NOT_ANNOTATED_CDS"/>
    <property type="molecule type" value="Genomic_DNA"/>
</dbReference>
<reference evidence="3" key="1">
    <citation type="journal article" date="2010" name="Science">
        <title>Signatures of adaptation to obligate biotrophy in the Hyaloperonospora arabidopsidis genome.</title>
        <authorList>
            <person name="Baxter L."/>
            <person name="Tripathy S."/>
            <person name="Ishaque N."/>
            <person name="Boot N."/>
            <person name="Cabral A."/>
            <person name="Kemen E."/>
            <person name="Thines M."/>
            <person name="Ah-Fong A."/>
            <person name="Anderson R."/>
            <person name="Badejoko W."/>
            <person name="Bittner-Eddy P."/>
            <person name="Boore J.L."/>
            <person name="Chibucos M.C."/>
            <person name="Coates M."/>
            <person name="Dehal P."/>
            <person name="Delehaunty K."/>
            <person name="Dong S."/>
            <person name="Downton P."/>
            <person name="Dumas B."/>
            <person name="Fabro G."/>
            <person name="Fronick C."/>
            <person name="Fuerstenberg S.I."/>
            <person name="Fulton L."/>
            <person name="Gaulin E."/>
            <person name="Govers F."/>
            <person name="Hughes L."/>
            <person name="Humphray S."/>
            <person name="Jiang R.H."/>
            <person name="Judelson H."/>
            <person name="Kamoun S."/>
            <person name="Kyung K."/>
            <person name="Meijer H."/>
            <person name="Minx P."/>
            <person name="Morris P."/>
            <person name="Nelson J."/>
            <person name="Phuntumart V."/>
            <person name="Qutob D."/>
            <person name="Rehmany A."/>
            <person name="Rougon-Cardoso A."/>
            <person name="Ryden P."/>
            <person name="Torto-Alalibo T."/>
            <person name="Studholme D."/>
            <person name="Wang Y."/>
            <person name="Win J."/>
            <person name="Wood J."/>
            <person name="Clifton S.W."/>
            <person name="Rogers J."/>
            <person name="Van den Ackerveken G."/>
            <person name="Jones J.D."/>
            <person name="McDowell J.M."/>
            <person name="Beynon J."/>
            <person name="Tyler B.M."/>
        </authorList>
    </citation>
    <scope>NUCLEOTIDE SEQUENCE [LARGE SCALE GENOMIC DNA]</scope>
    <source>
        <strain evidence="3">Emoy2</strain>
    </source>
</reference>
<dbReference type="PANTHER" id="PTHR16231:SF4">
    <property type="entry name" value="COMM DOMAIN-CONTAINING PROTEIN 4"/>
    <property type="match status" value="1"/>
</dbReference>
<proteinExistence type="predicted"/>
<dbReference type="VEuPathDB" id="FungiDB:HpaG811068"/>
<accession>M4BX17</accession>
<dbReference type="HOGENOM" id="CLU_095496_0_0_1"/>
<feature type="chain" id="PRO_5004049223" description="COMM domain-containing protein" evidence="1">
    <location>
        <begin position="26"/>
        <end position="147"/>
    </location>
</feature>
<evidence type="ECO:0000313" key="2">
    <source>
        <dbReference type="EnsemblProtists" id="HpaP811068"/>
    </source>
</evidence>
<evidence type="ECO:0000313" key="3">
    <source>
        <dbReference type="Proteomes" id="UP000011713"/>
    </source>
</evidence>
<dbReference type="OMA" id="MECNVAT"/>
<keyword evidence="3" id="KW-1185">Reference proteome</keyword>
<evidence type="ECO:0000256" key="1">
    <source>
        <dbReference type="SAM" id="SignalP"/>
    </source>
</evidence>
<feature type="signal peptide" evidence="1">
    <location>
        <begin position="1"/>
        <end position="25"/>
    </location>
</feature>
<dbReference type="InterPro" id="IPR047155">
    <property type="entry name" value="COMMD4/6/7/8"/>
</dbReference>
<name>M4BX17_HYAAE</name>
<evidence type="ECO:0008006" key="4">
    <source>
        <dbReference type="Google" id="ProtNLM"/>
    </source>
</evidence>
<reference evidence="2" key="2">
    <citation type="submission" date="2015-06" db="UniProtKB">
        <authorList>
            <consortium name="EnsemblProtists"/>
        </authorList>
    </citation>
    <scope>IDENTIFICATION</scope>
    <source>
        <strain evidence="2">Emoy2</strain>
    </source>
</reference>
<dbReference type="PANTHER" id="PTHR16231">
    <property type="entry name" value="COMM DOMAIN-CONTAINING PROTEIN 4-8 FAMILY MEMBER"/>
    <property type="match status" value="1"/>
</dbReference>
<dbReference type="STRING" id="559515.M4BX17"/>
<dbReference type="Proteomes" id="UP000011713">
    <property type="component" value="Unassembled WGS sequence"/>
</dbReference>
<dbReference type="AlphaFoldDB" id="M4BX17"/>
<dbReference type="EnsemblProtists" id="HpaT811068">
    <property type="protein sequence ID" value="HpaP811068"/>
    <property type="gene ID" value="HpaG811068"/>
</dbReference>
<keyword evidence="1" id="KW-0732">Signal</keyword>
<dbReference type="eggNOG" id="ENOG502REXT">
    <property type="taxonomic scope" value="Eukaryota"/>
</dbReference>
<dbReference type="Pfam" id="PF21672">
    <property type="entry name" value="COMM_HN"/>
    <property type="match status" value="1"/>
</dbReference>
<dbReference type="InParanoid" id="M4BX17"/>
<sequence>MCHALAANITVQAAVAVLRFILTHAAKYDVEPTDLVKELLQLGMHLAAAEAIALSYEHLRPRIQDQLRAQRFRFPGIEKVKWNVEADSRVSMHLMLDRPVMECNVATTPAAASSELNFDMSKAKFLALYEELRQAQSMLRSVQPSAC</sequence>
<organism evidence="2 3">
    <name type="scientific">Hyaloperonospora arabidopsidis (strain Emoy2)</name>
    <name type="common">Downy mildew agent</name>
    <name type="synonym">Peronospora arabidopsidis</name>
    <dbReference type="NCBI Taxonomy" id="559515"/>
    <lineage>
        <taxon>Eukaryota</taxon>
        <taxon>Sar</taxon>
        <taxon>Stramenopiles</taxon>
        <taxon>Oomycota</taxon>
        <taxon>Peronosporomycetes</taxon>
        <taxon>Peronosporales</taxon>
        <taxon>Peronosporaceae</taxon>
        <taxon>Hyaloperonospora</taxon>
    </lineage>
</organism>